<keyword evidence="3" id="KW-0812">Transmembrane</keyword>
<dbReference type="Pfam" id="PF00990">
    <property type="entry name" value="GGDEF"/>
    <property type="match status" value="1"/>
</dbReference>
<dbReference type="InterPro" id="IPR052155">
    <property type="entry name" value="Biofilm_reg_signaling"/>
</dbReference>
<dbReference type="NCBIfam" id="TIGR00254">
    <property type="entry name" value="GGDEF"/>
    <property type="match status" value="1"/>
</dbReference>
<keyword evidence="3" id="KW-1133">Transmembrane helix</keyword>
<feature type="transmembrane region" description="Helical" evidence="3">
    <location>
        <begin position="232"/>
        <end position="252"/>
    </location>
</feature>
<reference evidence="6 7" key="1">
    <citation type="submission" date="2020-11" db="EMBL/GenBank/DDBJ databases">
        <title>Complete genome sequence for Salinimonas sp. strain G2-b.</title>
        <authorList>
            <person name="Park S.-J."/>
        </authorList>
    </citation>
    <scope>NUCLEOTIDE SEQUENCE [LARGE SCALE GENOMIC DNA]</scope>
    <source>
        <strain evidence="6 7">G2-b</strain>
    </source>
</reference>
<dbReference type="GO" id="GO:0003824">
    <property type="term" value="F:catalytic activity"/>
    <property type="evidence" value="ECO:0007669"/>
    <property type="project" value="UniProtKB-ARBA"/>
</dbReference>
<feature type="domain" description="EAL" evidence="4">
    <location>
        <begin position="500"/>
        <end position="655"/>
    </location>
</feature>
<dbReference type="RefSeq" id="WP_195810808.1">
    <property type="nucleotide sequence ID" value="NZ_CP064795.1"/>
</dbReference>
<evidence type="ECO:0000259" key="5">
    <source>
        <dbReference type="PROSITE" id="PS50887"/>
    </source>
</evidence>
<dbReference type="CDD" id="cd01948">
    <property type="entry name" value="EAL"/>
    <property type="match status" value="1"/>
</dbReference>
<dbReference type="EMBL" id="CP064795">
    <property type="protein sequence ID" value="QPG05725.1"/>
    <property type="molecule type" value="Genomic_DNA"/>
</dbReference>
<dbReference type="PROSITE" id="PS50887">
    <property type="entry name" value="GGDEF"/>
    <property type="match status" value="1"/>
</dbReference>
<accession>A0A7S9DYP4</accession>
<evidence type="ECO:0000256" key="3">
    <source>
        <dbReference type="SAM" id="Phobius"/>
    </source>
</evidence>
<organism evidence="6 7">
    <name type="scientific">Salinimonas marina</name>
    <dbReference type="NCBI Taxonomy" id="2785918"/>
    <lineage>
        <taxon>Bacteria</taxon>
        <taxon>Pseudomonadati</taxon>
        <taxon>Pseudomonadota</taxon>
        <taxon>Gammaproteobacteria</taxon>
        <taxon>Alteromonadales</taxon>
        <taxon>Alteromonadaceae</taxon>
        <taxon>Alteromonas/Salinimonas group</taxon>
        <taxon>Salinimonas</taxon>
    </lineage>
</organism>
<dbReference type="InterPro" id="IPR001633">
    <property type="entry name" value="EAL_dom"/>
</dbReference>
<dbReference type="PANTHER" id="PTHR44757:SF2">
    <property type="entry name" value="BIOFILM ARCHITECTURE MAINTENANCE PROTEIN MBAA"/>
    <property type="match status" value="1"/>
</dbReference>
<dbReference type="FunFam" id="3.30.70.270:FF:000001">
    <property type="entry name" value="Diguanylate cyclase domain protein"/>
    <property type="match status" value="1"/>
</dbReference>
<proteinExistence type="predicted"/>
<dbReference type="Pfam" id="PF00563">
    <property type="entry name" value="EAL"/>
    <property type="match status" value="1"/>
</dbReference>
<comment type="cofactor">
    <cofactor evidence="1">
        <name>Mg(2+)</name>
        <dbReference type="ChEBI" id="CHEBI:18420"/>
    </cofactor>
</comment>
<evidence type="ECO:0000313" key="7">
    <source>
        <dbReference type="Proteomes" id="UP000595095"/>
    </source>
</evidence>
<keyword evidence="3" id="KW-0472">Membrane</keyword>
<dbReference type="InterPro" id="IPR000160">
    <property type="entry name" value="GGDEF_dom"/>
</dbReference>
<dbReference type="PROSITE" id="PS50883">
    <property type="entry name" value="EAL"/>
    <property type="match status" value="1"/>
</dbReference>
<evidence type="ECO:0000259" key="4">
    <source>
        <dbReference type="PROSITE" id="PS50883"/>
    </source>
</evidence>
<keyword evidence="7" id="KW-1185">Reference proteome</keyword>
<gene>
    <name evidence="6" type="ORF">IT774_00005</name>
</gene>
<dbReference type="Gene3D" id="3.30.70.270">
    <property type="match status" value="1"/>
</dbReference>
<dbReference type="Gene3D" id="3.20.20.450">
    <property type="entry name" value="EAL domain"/>
    <property type="match status" value="1"/>
</dbReference>
<dbReference type="InterPro" id="IPR043128">
    <property type="entry name" value="Rev_trsase/Diguanyl_cyclase"/>
</dbReference>
<evidence type="ECO:0000256" key="2">
    <source>
        <dbReference type="SAM" id="Coils"/>
    </source>
</evidence>
<protein>
    <submittedName>
        <fullName evidence="6">Diguanylate cyclase</fullName>
    </submittedName>
</protein>
<evidence type="ECO:0000313" key="6">
    <source>
        <dbReference type="EMBL" id="QPG05725.1"/>
    </source>
</evidence>
<feature type="domain" description="GGDEF" evidence="5">
    <location>
        <begin position="358"/>
        <end position="491"/>
    </location>
</feature>
<sequence>MHRYALLDTLLTERILLWSETFTQDKRGLPASVSELRRGIEDARNTMQMNLQIDNVWLFDAQANLVYGDAAAMPGFVGKLRSSALESLRPQILTSCAHLCRRYIAAPVMTHNGEPAVMVFATGMQELLALLSRSADVGRIAIARGSDNAGSMNVISRLSMVNKDAVASIIKALPENTAIDTLISRGSRVVFEGRLLLVSLLPMLDGRLPDSYILFARDITEQVRSASTYQNWVVGSAVSLVAIFALLLYLILNQYRSRLMALSHRLPLLAEHRYEEFNKNASRSRPVRNKTLTDELDVLEEAASNLANELETIESKMALTTAQLENMAMFDVLTGLPNRNMLMFQMEKEISLASREDLPLGLLFLDLDDFKRINDGHGHDIGDKLIQAAAQRIRKPLRDSDIAARFGGDEFVILLPGLRSILEVEQVANQLIDAFEPPIQFDNHQFYVSLSIGLAFCNEGDITAMELLRHADIAMYEAKAEQGSAYCKFDRIMNQRVLRRVELEKEARIGLNNGEFSLALQPQLALDTRKMVGMEALLRWHHPEKGPVSPGEFIPLLENTSLMMTIDYWVIEQAITILAQLRERGYRDIKMAINISAAHFLDPALPNFIAEQLSNFGIAPEFIELELTETALVSDIARASATLETLRAMGCHDCH</sequence>
<name>A0A7S9DYP4_9ALTE</name>
<dbReference type="Proteomes" id="UP000595095">
    <property type="component" value="Chromosome"/>
</dbReference>
<dbReference type="InterPro" id="IPR035919">
    <property type="entry name" value="EAL_sf"/>
</dbReference>
<dbReference type="SMART" id="SM00052">
    <property type="entry name" value="EAL"/>
    <property type="match status" value="1"/>
</dbReference>
<dbReference type="SUPFAM" id="SSF141868">
    <property type="entry name" value="EAL domain-like"/>
    <property type="match status" value="1"/>
</dbReference>
<keyword evidence="2" id="KW-0175">Coiled coil</keyword>
<dbReference type="PANTHER" id="PTHR44757">
    <property type="entry name" value="DIGUANYLATE CYCLASE DGCP"/>
    <property type="match status" value="1"/>
</dbReference>
<dbReference type="AlphaFoldDB" id="A0A7S9DYP4"/>
<dbReference type="InterPro" id="IPR029787">
    <property type="entry name" value="Nucleotide_cyclase"/>
</dbReference>
<dbReference type="KEGG" id="smaa:IT774_00005"/>
<dbReference type="CDD" id="cd01949">
    <property type="entry name" value="GGDEF"/>
    <property type="match status" value="1"/>
</dbReference>
<dbReference type="SUPFAM" id="SSF55073">
    <property type="entry name" value="Nucleotide cyclase"/>
    <property type="match status" value="1"/>
</dbReference>
<dbReference type="SMART" id="SM00267">
    <property type="entry name" value="GGDEF"/>
    <property type="match status" value="1"/>
</dbReference>
<evidence type="ECO:0000256" key="1">
    <source>
        <dbReference type="ARBA" id="ARBA00001946"/>
    </source>
</evidence>
<feature type="coiled-coil region" evidence="2">
    <location>
        <begin position="289"/>
        <end position="323"/>
    </location>
</feature>